<keyword evidence="4" id="KW-1185">Reference proteome</keyword>
<protein>
    <submittedName>
        <fullName evidence="3">DUF2092 domain-containing protein</fullName>
    </submittedName>
</protein>
<evidence type="ECO:0000313" key="3">
    <source>
        <dbReference type="EMBL" id="MBY8888548.1"/>
    </source>
</evidence>
<dbReference type="EMBL" id="JAINVZ010000026">
    <property type="protein sequence ID" value="MBY8888548.1"/>
    <property type="molecule type" value="Genomic_DNA"/>
</dbReference>
<dbReference type="SUPFAM" id="SSF89392">
    <property type="entry name" value="Prokaryotic lipoproteins and lipoprotein localization factors"/>
    <property type="match status" value="1"/>
</dbReference>
<feature type="region of interest" description="Disordered" evidence="1">
    <location>
        <begin position="1"/>
        <end position="21"/>
    </location>
</feature>
<feature type="region of interest" description="Disordered" evidence="1">
    <location>
        <begin position="117"/>
        <end position="148"/>
    </location>
</feature>
<feature type="compositionally biased region" description="Low complexity" evidence="1">
    <location>
        <begin position="134"/>
        <end position="148"/>
    </location>
</feature>
<dbReference type="PANTHER" id="PTHR37507">
    <property type="entry name" value="SPORULATION PROTEIN YDCC"/>
    <property type="match status" value="1"/>
</dbReference>
<feature type="compositionally biased region" description="Basic and acidic residues" evidence="1">
    <location>
        <begin position="1"/>
        <end position="11"/>
    </location>
</feature>
<proteinExistence type="predicted"/>
<dbReference type="Gene3D" id="2.50.20.10">
    <property type="entry name" value="Lipoprotein localisation LolA/LolB/LppX"/>
    <property type="match status" value="1"/>
</dbReference>
<dbReference type="InterPro" id="IPR052944">
    <property type="entry name" value="Sporulation_related"/>
</dbReference>
<comment type="caution">
    <text evidence="3">The sequence shown here is derived from an EMBL/GenBank/DDBJ whole genome shotgun (WGS) entry which is preliminary data.</text>
</comment>
<keyword evidence="2" id="KW-0472">Membrane</keyword>
<accession>A0ABS7QZA5</accession>
<sequence>MARNESPRPEGDFGGYADFGDVDGEARARRRRALTRYAVPVAVAAVAATTIGLGTALASTGSGPSLPHLTARQLLDKMAASDTSTLSGSVRVSTDLGLPSGLSGGLLGGVAGGASGSAAGSSDPFGGSSGSGASGSSPSASSGSSSAADPAAKLTELLSGTHTLQVAADGPDRQRLSIVDDTSQYTVIHDGTQMWAYDSGANSVYHATEPAHPAGTAHADKPPAGVPTTPQAAVDQLLKAAGPTTSMTVDGTARVAGRSAYELLVRPKQADSTIDSVRVAVDSATGTPLAFTLTPKGGGKAAVDIAYTRVNFGKPSASDFTFTVPKGAKVTQGKQDQHGEHPGGPGGAAGSGAVGSGAAKLPGGASGPELTGTGWTTIAELKAPSGAGLKSGQGGQSGQGSQGGSAQGPAGVEGLLGTLGHHVSGRFGSGTVISTRLVNVLVTDKGAVYAGAVTQEALVEAANAAAG</sequence>
<dbReference type="PANTHER" id="PTHR37507:SF2">
    <property type="entry name" value="SPORULATION PROTEIN YDCC"/>
    <property type="match status" value="1"/>
</dbReference>
<organism evidence="3 4">
    <name type="scientific">Streptantibioticus parmotrematis</name>
    <dbReference type="NCBI Taxonomy" id="2873249"/>
    <lineage>
        <taxon>Bacteria</taxon>
        <taxon>Bacillati</taxon>
        <taxon>Actinomycetota</taxon>
        <taxon>Actinomycetes</taxon>
        <taxon>Kitasatosporales</taxon>
        <taxon>Streptomycetaceae</taxon>
        <taxon>Streptantibioticus</taxon>
    </lineage>
</organism>
<dbReference type="Proteomes" id="UP001198565">
    <property type="component" value="Unassembled WGS sequence"/>
</dbReference>
<dbReference type="RefSeq" id="WP_222981269.1">
    <property type="nucleotide sequence ID" value="NZ_JAINVZ010000026.1"/>
</dbReference>
<feature type="transmembrane region" description="Helical" evidence="2">
    <location>
        <begin position="37"/>
        <end position="58"/>
    </location>
</feature>
<gene>
    <name evidence="3" type="ORF">K7472_27440</name>
</gene>
<feature type="region of interest" description="Disordered" evidence="1">
    <location>
        <begin position="329"/>
        <end position="373"/>
    </location>
</feature>
<feature type="region of interest" description="Disordered" evidence="1">
    <location>
        <begin position="206"/>
        <end position="229"/>
    </location>
</feature>
<evidence type="ECO:0000256" key="2">
    <source>
        <dbReference type="SAM" id="Phobius"/>
    </source>
</evidence>
<dbReference type="InterPro" id="IPR029046">
    <property type="entry name" value="LolA/LolB/LppX"/>
</dbReference>
<feature type="region of interest" description="Disordered" evidence="1">
    <location>
        <begin position="385"/>
        <end position="413"/>
    </location>
</feature>
<feature type="compositionally biased region" description="Gly residues" evidence="1">
    <location>
        <begin position="389"/>
        <end position="406"/>
    </location>
</feature>
<evidence type="ECO:0000256" key="1">
    <source>
        <dbReference type="SAM" id="MobiDB-lite"/>
    </source>
</evidence>
<evidence type="ECO:0000313" key="4">
    <source>
        <dbReference type="Proteomes" id="UP001198565"/>
    </source>
</evidence>
<keyword evidence="2" id="KW-1133">Transmembrane helix</keyword>
<keyword evidence="2" id="KW-0812">Transmembrane</keyword>
<feature type="compositionally biased region" description="Gly residues" evidence="1">
    <location>
        <begin position="342"/>
        <end position="355"/>
    </location>
</feature>
<reference evidence="3 4" key="1">
    <citation type="submission" date="2021-08" db="EMBL/GenBank/DDBJ databases">
        <title>Streptomyces sp. PTM05 isolated from lichen.</title>
        <authorList>
            <person name="Somphong A."/>
            <person name="Phongsopitanun W."/>
            <person name="Tanasupawat S."/>
        </authorList>
    </citation>
    <scope>NUCLEOTIDE SEQUENCE [LARGE SCALE GENOMIC DNA]</scope>
    <source>
        <strain evidence="3 4">Ptm05</strain>
    </source>
</reference>
<name>A0ABS7QZA5_9ACTN</name>
<feature type="compositionally biased region" description="Low complexity" evidence="1">
    <location>
        <begin position="117"/>
        <end position="126"/>
    </location>
</feature>